<gene>
    <name evidence="1" type="ORF">FTV88_1344</name>
</gene>
<proteinExistence type="predicted"/>
<organism evidence="1 2">
    <name type="scientific">Heliorestis convoluta</name>
    <dbReference type="NCBI Taxonomy" id="356322"/>
    <lineage>
        <taxon>Bacteria</taxon>
        <taxon>Bacillati</taxon>
        <taxon>Bacillota</taxon>
        <taxon>Clostridia</taxon>
        <taxon>Eubacteriales</taxon>
        <taxon>Heliobacteriaceae</taxon>
        <taxon>Heliorestis</taxon>
    </lineage>
</organism>
<dbReference type="Proteomes" id="UP000366051">
    <property type="component" value="Chromosome"/>
</dbReference>
<reference evidence="2" key="1">
    <citation type="submission" date="2019-11" db="EMBL/GenBank/DDBJ databases">
        <title>Genome sequence of Heliorestis convoluta strain HH, an alkaliphilic and minimalistic phototrophic bacterium from a soda lake in Egypt.</title>
        <authorList>
            <person name="Dewey E.D."/>
            <person name="Stokes L.M."/>
            <person name="Burchell B.M."/>
            <person name="Shaffer K.N."/>
            <person name="Huntington A.M."/>
            <person name="Baker J.M."/>
            <person name="Nadendla S."/>
            <person name="Giglio M.G."/>
            <person name="Touchman J.W."/>
            <person name="Blankenship R.E."/>
            <person name="Madigan M.T."/>
            <person name="Sattley W.M."/>
        </authorList>
    </citation>
    <scope>NUCLEOTIDE SEQUENCE [LARGE SCALE GENOMIC DNA]</scope>
    <source>
        <strain evidence="2">HH</strain>
    </source>
</reference>
<evidence type="ECO:0000313" key="1">
    <source>
        <dbReference type="EMBL" id="QGG47491.1"/>
    </source>
</evidence>
<dbReference type="AlphaFoldDB" id="A0A5Q2MZM8"/>
<keyword evidence="2" id="KW-1185">Reference proteome</keyword>
<sequence length="41" mass="4806">MKNCIEAQKSMKKRPQVLLPYRGLHEIFLNSTVIPNKHNVE</sequence>
<dbReference type="EMBL" id="CP045875">
    <property type="protein sequence ID" value="QGG47491.1"/>
    <property type="molecule type" value="Genomic_DNA"/>
</dbReference>
<dbReference type="KEGG" id="hcv:FTV88_1344"/>
<accession>A0A5Q2MZM8</accession>
<name>A0A5Q2MZM8_9FIRM</name>
<protein>
    <submittedName>
        <fullName evidence="1">Uncharacterized protein</fullName>
    </submittedName>
</protein>
<evidence type="ECO:0000313" key="2">
    <source>
        <dbReference type="Proteomes" id="UP000366051"/>
    </source>
</evidence>